<dbReference type="EMBL" id="FZRA01000002">
    <property type="protein sequence ID" value="SNU07474.1"/>
    <property type="molecule type" value="Genomic_DNA"/>
</dbReference>
<evidence type="ECO:0000313" key="2">
    <source>
        <dbReference type="Proteomes" id="UP000214649"/>
    </source>
</evidence>
<organism evidence="1 2">
    <name type="scientific">Streptococcus equinus</name>
    <name type="common">Streptococcus bovis</name>
    <dbReference type="NCBI Taxonomy" id="1335"/>
    <lineage>
        <taxon>Bacteria</taxon>
        <taxon>Bacillati</taxon>
        <taxon>Bacillota</taxon>
        <taxon>Bacilli</taxon>
        <taxon>Lactobacillales</taxon>
        <taxon>Streptococcaceae</taxon>
        <taxon>Streptococcus</taxon>
    </lineage>
</organism>
<name>A0A239RA39_STREI</name>
<dbReference type="Proteomes" id="UP000214649">
    <property type="component" value="Unassembled WGS sequence"/>
</dbReference>
<proteinExistence type="predicted"/>
<dbReference type="RefSeq" id="WP_094140623.1">
    <property type="nucleotide sequence ID" value="NZ_FZRA01000002.1"/>
</dbReference>
<gene>
    <name evidence="1" type="ORF">SAMN05216470_0909</name>
</gene>
<dbReference type="AlphaFoldDB" id="A0A239RA39"/>
<protein>
    <submittedName>
        <fullName evidence="1">Uncharacterized phage-associated protein</fullName>
    </submittedName>
</protein>
<reference evidence="1 2" key="1">
    <citation type="submission" date="2017-07" db="EMBL/GenBank/DDBJ databases">
        <authorList>
            <person name="Sun Z.S."/>
            <person name="Albrecht U."/>
            <person name="Echele G."/>
            <person name="Lee C.C."/>
        </authorList>
    </citation>
    <scope>NUCLEOTIDE SEQUENCE [LARGE SCALE GENOMIC DNA]</scope>
    <source>
        <strain evidence="1 2">AR3</strain>
    </source>
</reference>
<sequence length="138" mass="16041">MSMEKFANHIIAVAQENGKSITNLQLQKVMYFVLKDARDYKILDENKLKEIYDEPFQVWAYGPVIKTQYNRFSNFGSSPIIGVFDKDDSLDDLRDTILAYLDMNVFDLVSKSHEVDFWKLNKPIGTFRTNAEYNLGDL</sequence>
<evidence type="ECO:0000313" key="1">
    <source>
        <dbReference type="EMBL" id="SNU07474.1"/>
    </source>
</evidence>
<accession>A0A239RA39</accession>